<keyword evidence="2" id="KW-1133">Transmembrane helix</keyword>
<evidence type="ECO:0000313" key="3">
    <source>
        <dbReference type="EMBL" id="ELZ49279.1"/>
    </source>
</evidence>
<feature type="region of interest" description="Disordered" evidence="1">
    <location>
        <begin position="1"/>
        <end position="50"/>
    </location>
</feature>
<dbReference type="AlphaFoldDB" id="M0ES77"/>
<dbReference type="STRING" id="1227466.C464_05108"/>
<protein>
    <submittedName>
        <fullName evidence="3">Uncharacterized protein</fullName>
    </submittedName>
</protein>
<dbReference type="PATRIC" id="fig|1227466.3.peg.1037"/>
<sequence length="197" mass="21110">MCLSERAVNVGSMADRSGDGGETTAAESSATTDDAAGGADPLPDDLDDAGVDEEVKRRLREAYLNDEENALIVTRVRSVGDRVAVEMRPPHGDATHTERFDAPRDGSLRESEAFLEFLEAAGVSPLDVDELVGARVPATYDPETGWEVDAAYRAESDGAGRLAAAQNWLWTYRAWLLAGLLVGGELVFVAVLILLYA</sequence>
<gene>
    <name evidence="3" type="ORF">C464_05108</name>
</gene>
<keyword evidence="2" id="KW-0472">Membrane</keyword>
<reference evidence="3 4" key="1">
    <citation type="journal article" date="2014" name="PLoS Genet.">
        <title>Phylogenetically driven sequencing of extremely halophilic archaea reveals strategies for static and dynamic osmo-response.</title>
        <authorList>
            <person name="Becker E.A."/>
            <person name="Seitzer P.M."/>
            <person name="Tritt A."/>
            <person name="Larsen D."/>
            <person name="Krusor M."/>
            <person name="Yao A.I."/>
            <person name="Wu D."/>
            <person name="Madern D."/>
            <person name="Eisen J.A."/>
            <person name="Darling A.E."/>
            <person name="Facciotti M.T."/>
        </authorList>
    </citation>
    <scope>NUCLEOTIDE SEQUENCE [LARGE SCALE GENOMIC DNA]</scope>
    <source>
        <strain evidence="3 4">DSM 10284</strain>
    </source>
</reference>
<name>M0ES77_9EURY</name>
<comment type="caution">
    <text evidence="3">The sequence shown here is derived from an EMBL/GenBank/DDBJ whole genome shotgun (WGS) entry which is preliminary data.</text>
</comment>
<evidence type="ECO:0000256" key="1">
    <source>
        <dbReference type="SAM" id="MobiDB-lite"/>
    </source>
</evidence>
<proteinExistence type="predicted"/>
<dbReference type="Proteomes" id="UP000011509">
    <property type="component" value="Unassembled WGS sequence"/>
</dbReference>
<feature type="compositionally biased region" description="Low complexity" evidence="1">
    <location>
        <begin position="22"/>
        <end position="41"/>
    </location>
</feature>
<accession>M0ES77</accession>
<dbReference type="EMBL" id="AOJL01000024">
    <property type="protein sequence ID" value="ELZ49279.1"/>
    <property type="molecule type" value="Genomic_DNA"/>
</dbReference>
<keyword evidence="4" id="KW-1185">Reference proteome</keyword>
<evidence type="ECO:0000256" key="2">
    <source>
        <dbReference type="SAM" id="Phobius"/>
    </source>
</evidence>
<feature type="transmembrane region" description="Helical" evidence="2">
    <location>
        <begin position="174"/>
        <end position="196"/>
    </location>
</feature>
<evidence type="ECO:0000313" key="4">
    <source>
        <dbReference type="Proteomes" id="UP000011509"/>
    </source>
</evidence>
<organism evidence="3 4">
    <name type="scientific">Halorubrum coriense DSM 10284</name>
    <dbReference type="NCBI Taxonomy" id="1227466"/>
    <lineage>
        <taxon>Archaea</taxon>
        <taxon>Methanobacteriati</taxon>
        <taxon>Methanobacteriota</taxon>
        <taxon>Stenosarchaea group</taxon>
        <taxon>Halobacteria</taxon>
        <taxon>Halobacteriales</taxon>
        <taxon>Haloferacaceae</taxon>
        <taxon>Halorubrum</taxon>
    </lineage>
</organism>
<keyword evidence="2" id="KW-0812">Transmembrane</keyword>